<dbReference type="GO" id="GO:0005886">
    <property type="term" value="C:plasma membrane"/>
    <property type="evidence" value="ECO:0007669"/>
    <property type="project" value="UniProtKB-SubCell"/>
</dbReference>
<keyword evidence="4 7" id="KW-0812">Transmembrane</keyword>
<evidence type="ECO:0000256" key="7">
    <source>
        <dbReference type="SAM" id="Phobius"/>
    </source>
</evidence>
<feature type="transmembrane region" description="Helical" evidence="7">
    <location>
        <begin position="110"/>
        <end position="138"/>
    </location>
</feature>
<organism evidence="9 10">
    <name type="scientific">Bremerella volcania</name>
    <dbReference type="NCBI Taxonomy" id="2527984"/>
    <lineage>
        <taxon>Bacteria</taxon>
        <taxon>Pseudomonadati</taxon>
        <taxon>Planctomycetota</taxon>
        <taxon>Planctomycetia</taxon>
        <taxon>Pirellulales</taxon>
        <taxon>Pirellulaceae</taxon>
        <taxon>Bremerella</taxon>
    </lineage>
</organism>
<feature type="domain" description="Type II secretion system protein GspF" evidence="8">
    <location>
        <begin position="217"/>
        <end position="330"/>
    </location>
</feature>
<evidence type="ECO:0000256" key="1">
    <source>
        <dbReference type="ARBA" id="ARBA00004651"/>
    </source>
</evidence>
<protein>
    <submittedName>
        <fullName evidence="9">Type II secretion system protein F</fullName>
    </submittedName>
</protein>
<dbReference type="Proteomes" id="UP000318626">
    <property type="component" value="Chromosome"/>
</dbReference>
<name>A0A518CBB4_9BACT</name>
<dbReference type="InterPro" id="IPR042094">
    <property type="entry name" value="T2SS_GspF_sf"/>
</dbReference>
<keyword evidence="5 7" id="KW-1133">Transmembrane helix</keyword>
<feature type="domain" description="Type II secretion system protein GspF" evidence="8">
    <location>
        <begin position="16"/>
        <end position="134"/>
    </location>
</feature>
<evidence type="ECO:0000256" key="3">
    <source>
        <dbReference type="ARBA" id="ARBA00022475"/>
    </source>
</evidence>
<dbReference type="KEGG" id="bvo:Pan97_35240"/>
<dbReference type="InterPro" id="IPR018076">
    <property type="entry name" value="T2SS_GspF_dom"/>
</dbReference>
<evidence type="ECO:0000256" key="2">
    <source>
        <dbReference type="ARBA" id="ARBA00005745"/>
    </source>
</evidence>
<keyword evidence="3" id="KW-1003">Cell membrane</keyword>
<dbReference type="EMBL" id="CP036289">
    <property type="protein sequence ID" value="QDU76474.1"/>
    <property type="molecule type" value="Genomic_DNA"/>
</dbReference>
<dbReference type="InterPro" id="IPR003004">
    <property type="entry name" value="GspF/PilC"/>
</dbReference>
<gene>
    <name evidence="9" type="primary">epsF_3</name>
    <name evidence="9" type="ORF">Pan97_35240</name>
</gene>
<comment type="subcellular location">
    <subcellularLocation>
        <location evidence="1">Cell membrane</location>
        <topology evidence="1">Multi-pass membrane protein</topology>
    </subcellularLocation>
</comment>
<dbReference type="AlphaFoldDB" id="A0A518CBB4"/>
<evidence type="ECO:0000313" key="9">
    <source>
        <dbReference type="EMBL" id="QDU76474.1"/>
    </source>
</evidence>
<reference evidence="10" key="1">
    <citation type="submission" date="2019-02" db="EMBL/GenBank/DDBJ databases">
        <title>Deep-cultivation of Planctomycetes and their phenomic and genomic characterization uncovers novel biology.</title>
        <authorList>
            <person name="Wiegand S."/>
            <person name="Jogler M."/>
            <person name="Boedeker C."/>
            <person name="Pinto D."/>
            <person name="Vollmers J."/>
            <person name="Rivas-Marin E."/>
            <person name="Kohn T."/>
            <person name="Peeters S.H."/>
            <person name="Heuer A."/>
            <person name="Rast P."/>
            <person name="Oberbeckmann S."/>
            <person name="Bunk B."/>
            <person name="Jeske O."/>
            <person name="Meyerdierks A."/>
            <person name="Storesund J.E."/>
            <person name="Kallscheuer N."/>
            <person name="Luecker S."/>
            <person name="Lage O.M."/>
            <person name="Pohl T."/>
            <person name="Merkel B.J."/>
            <person name="Hornburger P."/>
            <person name="Mueller R.-W."/>
            <person name="Bruemmer F."/>
            <person name="Labrenz M."/>
            <person name="Spormann A.M."/>
            <person name="Op den Camp H."/>
            <person name="Overmann J."/>
            <person name="Amann R."/>
            <person name="Jetten M.S.M."/>
            <person name="Mascher T."/>
            <person name="Medema M.H."/>
            <person name="Devos D.P."/>
            <person name="Kaster A.-K."/>
            <person name="Ovreas L."/>
            <person name="Rohde M."/>
            <person name="Galperin M.Y."/>
            <person name="Jogler C."/>
        </authorList>
    </citation>
    <scope>NUCLEOTIDE SEQUENCE [LARGE SCALE GENOMIC DNA]</scope>
    <source>
        <strain evidence="10">Pan97</strain>
    </source>
</reference>
<comment type="similarity">
    <text evidence="2">Belongs to the GSP F family.</text>
</comment>
<evidence type="ECO:0000256" key="4">
    <source>
        <dbReference type="ARBA" id="ARBA00022692"/>
    </source>
</evidence>
<dbReference type="Pfam" id="PF00482">
    <property type="entry name" value="T2SSF"/>
    <property type="match status" value="2"/>
</dbReference>
<dbReference type="SUPFAM" id="SSF90123">
    <property type="entry name" value="ABC transporter transmembrane region"/>
    <property type="match status" value="1"/>
</dbReference>
<dbReference type="Gene3D" id="1.20.81.30">
    <property type="entry name" value="Type II secretion system (T2SS), domain F"/>
    <property type="match status" value="2"/>
</dbReference>
<dbReference type="PANTHER" id="PTHR30012">
    <property type="entry name" value="GENERAL SECRETION PATHWAY PROTEIN"/>
    <property type="match status" value="1"/>
</dbReference>
<dbReference type="InterPro" id="IPR036640">
    <property type="entry name" value="ABC1_TM_sf"/>
</dbReference>
<keyword evidence="6 7" id="KW-0472">Membrane</keyword>
<evidence type="ECO:0000256" key="5">
    <source>
        <dbReference type="ARBA" id="ARBA00022989"/>
    </source>
</evidence>
<evidence type="ECO:0000313" key="10">
    <source>
        <dbReference type="Proteomes" id="UP000318626"/>
    </source>
</evidence>
<dbReference type="GO" id="GO:0005524">
    <property type="term" value="F:ATP binding"/>
    <property type="evidence" value="ECO:0007669"/>
    <property type="project" value="InterPro"/>
</dbReference>
<feature type="transmembrane region" description="Helical" evidence="7">
    <location>
        <begin position="160"/>
        <end position="181"/>
    </location>
</feature>
<sequence length="353" mass="39945">MLFSPRIRTGQLVQLCRHVGGQLHAGVDILRIWKREAERAMGTRRYMMQVIVDSIENGCTLHEAVNNTGDYFPKLFRQMVQLGEQTGHLDKIFLEIADQYEERIALRRSFLAGIAWPLIELSVAILIVGIVILVPAFLPNGLNGQPIDILGIGLIGVKGLATYAAFLFTVFFVLFAIYFLWSRGGLTFLQLDRLVMNIPWLGESIRTMCLANMAWALSLTIGAGMDIRRAMRLSLEATRTRYYEQFKEQVDRELINGEEIHDILRRTRSFPADFLDYVETGEISGRLTESMAKLAESYQEKSKAALRAISVIGGMLVTMLIFGIMILLIFKFAMFYIGILNEAIDNPLGDPRR</sequence>
<keyword evidence="10" id="KW-1185">Reference proteome</keyword>
<dbReference type="PANTHER" id="PTHR30012:SF0">
    <property type="entry name" value="TYPE II SECRETION SYSTEM PROTEIN F-RELATED"/>
    <property type="match status" value="1"/>
</dbReference>
<evidence type="ECO:0000259" key="8">
    <source>
        <dbReference type="Pfam" id="PF00482"/>
    </source>
</evidence>
<feature type="transmembrane region" description="Helical" evidence="7">
    <location>
        <begin position="311"/>
        <end position="339"/>
    </location>
</feature>
<proteinExistence type="inferred from homology"/>
<accession>A0A518CBB4</accession>
<evidence type="ECO:0000256" key="6">
    <source>
        <dbReference type="ARBA" id="ARBA00023136"/>
    </source>
</evidence>